<keyword evidence="5" id="KW-1185">Reference proteome</keyword>
<feature type="repeat" description="ANK" evidence="2">
    <location>
        <begin position="161"/>
        <end position="193"/>
    </location>
</feature>
<protein>
    <submittedName>
        <fullName evidence="4">Ankyrin repeat and SOCS box protein 10 isoform X1</fullName>
    </submittedName>
</protein>
<feature type="repeat" description="ANK" evidence="2">
    <location>
        <begin position="193"/>
        <end position="225"/>
    </location>
</feature>
<accession>A0AAV6TC97</accession>
<dbReference type="PROSITE" id="PS50225">
    <property type="entry name" value="SOCS"/>
    <property type="match status" value="1"/>
</dbReference>
<evidence type="ECO:0000256" key="1">
    <source>
        <dbReference type="ARBA" id="ARBA00004906"/>
    </source>
</evidence>
<dbReference type="Pfam" id="PF07525">
    <property type="entry name" value="SOCS_box"/>
    <property type="match status" value="1"/>
</dbReference>
<dbReference type="EMBL" id="JAGKHQ010000001">
    <property type="protein sequence ID" value="KAG7526701.1"/>
    <property type="molecule type" value="Genomic_DNA"/>
</dbReference>
<feature type="repeat" description="ANK" evidence="2">
    <location>
        <begin position="334"/>
        <end position="366"/>
    </location>
</feature>
<name>A0AAV6TC97_SOLSE</name>
<gene>
    <name evidence="4" type="ORF">JOB18_044135</name>
</gene>
<dbReference type="PANTHER" id="PTHR24198">
    <property type="entry name" value="ANKYRIN REPEAT AND PROTEIN KINASE DOMAIN-CONTAINING PROTEIN"/>
    <property type="match status" value="1"/>
</dbReference>
<evidence type="ECO:0000313" key="4">
    <source>
        <dbReference type="EMBL" id="KAG7526701.1"/>
    </source>
</evidence>
<feature type="repeat" description="ANK" evidence="2">
    <location>
        <begin position="260"/>
        <end position="292"/>
    </location>
</feature>
<organism evidence="4 5">
    <name type="scientific">Solea senegalensis</name>
    <name type="common">Senegalese sole</name>
    <dbReference type="NCBI Taxonomy" id="28829"/>
    <lineage>
        <taxon>Eukaryota</taxon>
        <taxon>Metazoa</taxon>
        <taxon>Chordata</taxon>
        <taxon>Craniata</taxon>
        <taxon>Vertebrata</taxon>
        <taxon>Euteleostomi</taxon>
        <taxon>Actinopterygii</taxon>
        <taxon>Neopterygii</taxon>
        <taxon>Teleostei</taxon>
        <taxon>Neoteleostei</taxon>
        <taxon>Acanthomorphata</taxon>
        <taxon>Carangaria</taxon>
        <taxon>Pleuronectiformes</taxon>
        <taxon>Pleuronectoidei</taxon>
        <taxon>Soleidae</taxon>
        <taxon>Solea</taxon>
    </lineage>
</organism>
<reference evidence="4 5" key="1">
    <citation type="journal article" date="2021" name="Sci. Rep.">
        <title>Chromosome anchoring in Senegalese sole (Solea senegalensis) reveals sex-associated markers and genome rearrangements in flatfish.</title>
        <authorList>
            <person name="Guerrero-Cozar I."/>
            <person name="Gomez-Garrido J."/>
            <person name="Berbel C."/>
            <person name="Martinez-Blanch J.F."/>
            <person name="Alioto T."/>
            <person name="Claros M.G."/>
            <person name="Gagnaire P.A."/>
            <person name="Manchado M."/>
        </authorList>
    </citation>
    <scope>NUCLEOTIDE SEQUENCE [LARGE SCALE GENOMIC DNA]</scope>
    <source>
        <strain evidence="4">Sse05_10M</strain>
    </source>
</reference>
<dbReference type="Proteomes" id="UP000693946">
    <property type="component" value="Linkage Group LG1"/>
</dbReference>
<dbReference type="SMART" id="SM00969">
    <property type="entry name" value="SOCS_box"/>
    <property type="match status" value="1"/>
</dbReference>
<evidence type="ECO:0000259" key="3">
    <source>
        <dbReference type="PROSITE" id="PS50225"/>
    </source>
</evidence>
<feature type="repeat" description="ANK" evidence="2">
    <location>
        <begin position="293"/>
        <end position="333"/>
    </location>
</feature>
<dbReference type="InterPro" id="IPR001496">
    <property type="entry name" value="SOCS_box"/>
</dbReference>
<dbReference type="InterPro" id="IPR002110">
    <property type="entry name" value="Ankyrin_rpt"/>
</dbReference>
<dbReference type="AlphaFoldDB" id="A0AAV6TC97"/>
<evidence type="ECO:0000256" key="2">
    <source>
        <dbReference type="PROSITE-ProRule" id="PRU00023"/>
    </source>
</evidence>
<dbReference type="PROSITE" id="PS50088">
    <property type="entry name" value="ANK_REPEAT"/>
    <property type="match status" value="5"/>
</dbReference>
<evidence type="ECO:0000313" key="5">
    <source>
        <dbReference type="Proteomes" id="UP000693946"/>
    </source>
</evidence>
<proteinExistence type="predicted"/>
<dbReference type="GO" id="GO:0005737">
    <property type="term" value="C:cytoplasm"/>
    <property type="evidence" value="ECO:0007669"/>
    <property type="project" value="TreeGrafter"/>
</dbReference>
<sequence>MKCLTLIRAVADVRPLAAFGRGIQLTTMQKTLEKQLLTGKPFSMLRGSFVFTPTALRSLELDEEMLERYKHKRQMAYHHLNSYMWKREAREREQLRSSSALPPALCQDVVIQNALYTGDLEAMQRLFPRGSTANLIIEPQGGDMRWVARGEGLWSLTYEQELTTPLHITAGRGFTDCLKLLLQRGANVDLAPGGTTALHESCENCQPECTKLLLIHGANANAVSEDGLMPLHVCTSPESFDCAKYLLQYGAAIGGQTLDDSDTPLHVAARSGLPDHTELYLRYGATVDKQNDEGLTPLNVACSQPQQVQDLQRYFKVCRMLLGAGADVHTTDQDKHTPLHMACKNANPDIVDLLLANGAHVNNMDYGGETALHNILKVVCYKVSHHPERIVRALLNHGSIRVWPGALPVVLKHCSESPHTIEVLLNAYSHLKVTDTWVESVSTEAFKEHKEFYESVFSLTLTPRSLQHLARCRLRSFLEGRVHQVVPKLDLPTFIKNYLLLEFRGYVH</sequence>
<dbReference type="SMART" id="SM00248">
    <property type="entry name" value="ANK"/>
    <property type="match status" value="7"/>
</dbReference>
<dbReference type="CDD" id="cd03723">
    <property type="entry name" value="SOCS_ASB4_ASB18"/>
    <property type="match status" value="1"/>
</dbReference>
<dbReference type="PANTHER" id="PTHR24198:SF173">
    <property type="entry name" value="ANKYRIN REPEAT AND SOCS BOX PROTEIN 10-RELATED"/>
    <property type="match status" value="1"/>
</dbReference>
<feature type="domain" description="SOCS box" evidence="3">
    <location>
        <begin position="463"/>
        <end position="499"/>
    </location>
</feature>
<comment type="caution">
    <text evidence="4">The sequence shown here is derived from an EMBL/GenBank/DDBJ whole genome shotgun (WGS) entry which is preliminary data.</text>
</comment>
<keyword evidence="2" id="KW-0040">ANK repeat</keyword>
<comment type="pathway">
    <text evidence="1">Protein modification; protein ubiquitination.</text>
</comment>
<dbReference type="PROSITE" id="PS50297">
    <property type="entry name" value="ANK_REP_REGION"/>
    <property type="match status" value="4"/>
</dbReference>
<dbReference type="Pfam" id="PF12796">
    <property type="entry name" value="Ank_2"/>
    <property type="match status" value="3"/>
</dbReference>